<dbReference type="EMBL" id="NPMS01000004">
    <property type="protein sequence ID" value="OZU88722.1"/>
    <property type="molecule type" value="Genomic_DNA"/>
</dbReference>
<dbReference type="Proteomes" id="UP000216498">
    <property type="component" value="Unassembled WGS sequence"/>
</dbReference>
<evidence type="ECO:0000313" key="1">
    <source>
        <dbReference type="EMBL" id="OZU88722.1"/>
    </source>
</evidence>
<dbReference type="Gene3D" id="1.10.1660.10">
    <property type="match status" value="1"/>
</dbReference>
<accession>A0A265N9M4</accession>
<organism evidence="1 2">
    <name type="scientific">Virgibacillus indicus</name>
    <dbReference type="NCBI Taxonomy" id="2024554"/>
    <lineage>
        <taxon>Bacteria</taxon>
        <taxon>Bacillati</taxon>
        <taxon>Bacillota</taxon>
        <taxon>Bacilli</taxon>
        <taxon>Bacillales</taxon>
        <taxon>Bacillaceae</taxon>
        <taxon>Virgibacillus</taxon>
    </lineage>
</organism>
<reference evidence="1 2" key="1">
    <citation type="submission" date="2017-08" db="EMBL/GenBank/DDBJ databases">
        <title>Virgibacillus indicus sp. nov. and Virgibacillus profoundi sp. nov, two moderately halophilic bacteria isolated from marine sediment by using the Microfluidic Streak Plate.</title>
        <authorList>
            <person name="Xu B."/>
            <person name="Hu B."/>
            <person name="Wang J."/>
            <person name="Zhu Y."/>
            <person name="Huang L."/>
            <person name="Du W."/>
            <person name="Huang Y."/>
        </authorList>
    </citation>
    <scope>NUCLEOTIDE SEQUENCE [LARGE SCALE GENOMIC DNA]</scope>
    <source>
        <strain evidence="1 2">IO3-P2-C2</strain>
    </source>
</reference>
<dbReference type="SUPFAM" id="SSF46955">
    <property type="entry name" value="Putative DNA-binding domain"/>
    <property type="match status" value="1"/>
</dbReference>
<dbReference type="OrthoDB" id="9429461at2"/>
<gene>
    <name evidence="1" type="ORF">CIL03_10565</name>
</gene>
<dbReference type="RefSeq" id="WP_094885814.1">
    <property type="nucleotide sequence ID" value="NZ_NPMS01000004.1"/>
</dbReference>
<proteinExistence type="predicted"/>
<evidence type="ECO:0000313" key="2">
    <source>
        <dbReference type="Proteomes" id="UP000216498"/>
    </source>
</evidence>
<name>A0A265N9M4_9BACI</name>
<keyword evidence="2" id="KW-1185">Reference proteome</keyword>
<protein>
    <submittedName>
        <fullName evidence="1">Uncharacterized protein</fullName>
    </submittedName>
</protein>
<dbReference type="AlphaFoldDB" id="A0A265N9M4"/>
<comment type="caution">
    <text evidence="1">The sequence shown here is derived from an EMBL/GenBank/DDBJ whole genome shotgun (WGS) entry which is preliminary data.</text>
</comment>
<sequence>MENKAVTTEKAYSTSEIAVMLGIAVPTARKYARQMETSGYEILKSKSNARLFVEKDIMALRYLKELREKSNVTVEQAANIVLERFDTETIQTVTPSDTPDTKQYSKQYDELKELIVHQSERMEELHKIMEKQHEYIQFRLNERDKLLMKTITERLETQKLIAAAEAEEKENEKKSFFSRLFRK</sequence>
<dbReference type="InterPro" id="IPR009061">
    <property type="entry name" value="DNA-bd_dom_put_sf"/>
</dbReference>